<organism evidence="6 7">
    <name type="scientific">Aplosporella prunicola CBS 121167</name>
    <dbReference type="NCBI Taxonomy" id="1176127"/>
    <lineage>
        <taxon>Eukaryota</taxon>
        <taxon>Fungi</taxon>
        <taxon>Dikarya</taxon>
        <taxon>Ascomycota</taxon>
        <taxon>Pezizomycotina</taxon>
        <taxon>Dothideomycetes</taxon>
        <taxon>Dothideomycetes incertae sedis</taxon>
        <taxon>Botryosphaeriales</taxon>
        <taxon>Aplosporellaceae</taxon>
        <taxon>Aplosporella</taxon>
    </lineage>
</organism>
<keyword evidence="7" id="KW-1185">Reference proteome</keyword>
<dbReference type="Pfam" id="PF05199">
    <property type="entry name" value="GMC_oxred_C"/>
    <property type="match status" value="1"/>
</dbReference>
<gene>
    <name evidence="6" type="ORF">K452DRAFT_313867</name>
</gene>
<keyword evidence="4" id="KW-0732">Signal</keyword>
<protein>
    <submittedName>
        <fullName evidence="6">GMC oxidoreductase</fullName>
    </submittedName>
</protein>
<feature type="signal peptide" evidence="4">
    <location>
        <begin position="1"/>
        <end position="22"/>
    </location>
</feature>
<dbReference type="Gene3D" id="3.50.50.60">
    <property type="entry name" value="FAD/NAD(P)-binding domain"/>
    <property type="match status" value="1"/>
</dbReference>
<dbReference type="SUPFAM" id="SSF54373">
    <property type="entry name" value="FAD-linked reductases, C-terminal domain"/>
    <property type="match status" value="1"/>
</dbReference>
<accession>A0A6A6AWG1</accession>
<sequence>MALLKRGFFHLLAFSLLSHAVGEPNNKHQARSLLGNSFGTPNVNATYDYIVVGGGNAGLTIAARLSEDPTKSVAVIEAGSFYEITNGNHSELPSDDIYWAGKSPLDVNPLVDWNFTTTPQAGVDDAVVHYPRGKTLGGCTARNYMAYHRGTKSSYQMWADAVGDESYTWDNLLPHFKHSLTFTPPDVAKRGLNATPLYDEENLAEGGQPLPVTWSNYAQAFSTWVQEGLKQIGIFPRQGFTSGELLGSSFQTLTIHHDTGARASSETAFLRPAMGRDNLIVYVDTLATRVVFEGKDAVAVEVDTQGFQYTLSAKKEIILSAGAFQSPQLLMVSGVGPRETLEEFDIPVVADRPGVGQNMWDHILFGPSWRVDVITASALSNTEKYYEAVEEFRNEQDGLLASNGGDFLAWEKLPSSLKSNWSSETKEAFATFPDDWPDLEYLSVGAYFGYQQNFVNAPDGPKDDYNYATMAMGLITPLSRGNISIQSPDMRVQPLINPNWLSHPGDQAMAVAAYKRVRQLFETPKMKEILIGDEYFPGPSVQTDDELLALIRKSFGTIFHPAATCAMGKLNDTMAVVDSKAKVIGVNKLRVVDASAFPFLPPGHPVATVYMLAEKIASEIRSS</sequence>
<dbReference type="InterPro" id="IPR007867">
    <property type="entry name" value="GMC_OxRtase_C"/>
</dbReference>
<dbReference type="GeneID" id="54301197"/>
<evidence type="ECO:0000256" key="3">
    <source>
        <dbReference type="PIRSR" id="PIRSR000137-1"/>
    </source>
</evidence>
<dbReference type="Proteomes" id="UP000799438">
    <property type="component" value="Unassembled WGS sequence"/>
</dbReference>
<evidence type="ECO:0000259" key="5">
    <source>
        <dbReference type="PROSITE" id="PS00624"/>
    </source>
</evidence>
<dbReference type="Gene3D" id="3.30.560.10">
    <property type="entry name" value="Glucose Oxidase, domain 3"/>
    <property type="match status" value="1"/>
</dbReference>
<evidence type="ECO:0000313" key="7">
    <source>
        <dbReference type="Proteomes" id="UP000799438"/>
    </source>
</evidence>
<evidence type="ECO:0000256" key="1">
    <source>
        <dbReference type="ARBA" id="ARBA00010790"/>
    </source>
</evidence>
<dbReference type="OrthoDB" id="269227at2759"/>
<dbReference type="GO" id="GO:0044550">
    <property type="term" value="P:secondary metabolite biosynthetic process"/>
    <property type="evidence" value="ECO:0007669"/>
    <property type="project" value="TreeGrafter"/>
</dbReference>
<comment type="similarity">
    <text evidence="1">Belongs to the GMC oxidoreductase family.</text>
</comment>
<feature type="chain" id="PRO_5025453382" evidence="4">
    <location>
        <begin position="23"/>
        <end position="623"/>
    </location>
</feature>
<feature type="active site" description="Proton donor" evidence="3">
    <location>
        <position position="560"/>
    </location>
</feature>
<name>A0A6A6AWG1_9PEZI</name>
<dbReference type="PANTHER" id="PTHR11552">
    <property type="entry name" value="GLUCOSE-METHANOL-CHOLINE GMC OXIDOREDUCTASE"/>
    <property type="match status" value="1"/>
</dbReference>
<dbReference type="GO" id="GO:0016614">
    <property type="term" value="F:oxidoreductase activity, acting on CH-OH group of donors"/>
    <property type="evidence" value="ECO:0007669"/>
    <property type="project" value="InterPro"/>
</dbReference>
<evidence type="ECO:0000256" key="2">
    <source>
        <dbReference type="ARBA" id="ARBA00023180"/>
    </source>
</evidence>
<feature type="active site" description="Proton acceptor" evidence="3">
    <location>
        <position position="604"/>
    </location>
</feature>
<dbReference type="InterPro" id="IPR012132">
    <property type="entry name" value="GMC_OxRdtase"/>
</dbReference>
<feature type="domain" description="Glucose-methanol-choline oxidoreductase N-terminal" evidence="5">
    <location>
        <begin position="322"/>
        <end position="336"/>
    </location>
</feature>
<dbReference type="SUPFAM" id="SSF51905">
    <property type="entry name" value="FAD/NAD(P)-binding domain"/>
    <property type="match status" value="1"/>
</dbReference>
<dbReference type="RefSeq" id="XP_033391316.1">
    <property type="nucleotide sequence ID" value="XM_033543700.1"/>
</dbReference>
<reference evidence="6" key="1">
    <citation type="journal article" date="2020" name="Stud. Mycol.">
        <title>101 Dothideomycetes genomes: a test case for predicting lifestyles and emergence of pathogens.</title>
        <authorList>
            <person name="Haridas S."/>
            <person name="Albert R."/>
            <person name="Binder M."/>
            <person name="Bloem J."/>
            <person name="Labutti K."/>
            <person name="Salamov A."/>
            <person name="Andreopoulos B."/>
            <person name="Baker S."/>
            <person name="Barry K."/>
            <person name="Bills G."/>
            <person name="Bluhm B."/>
            <person name="Cannon C."/>
            <person name="Castanera R."/>
            <person name="Culley D."/>
            <person name="Daum C."/>
            <person name="Ezra D."/>
            <person name="Gonzalez J."/>
            <person name="Henrissat B."/>
            <person name="Kuo A."/>
            <person name="Liang C."/>
            <person name="Lipzen A."/>
            <person name="Lutzoni F."/>
            <person name="Magnuson J."/>
            <person name="Mondo S."/>
            <person name="Nolan M."/>
            <person name="Ohm R."/>
            <person name="Pangilinan J."/>
            <person name="Park H.-J."/>
            <person name="Ramirez L."/>
            <person name="Alfaro M."/>
            <person name="Sun H."/>
            <person name="Tritt A."/>
            <person name="Yoshinaga Y."/>
            <person name="Zwiers L.-H."/>
            <person name="Turgeon B."/>
            <person name="Goodwin S."/>
            <person name="Spatafora J."/>
            <person name="Crous P."/>
            <person name="Grigoriev I."/>
        </authorList>
    </citation>
    <scope>NUCLEOTIDE SEQUENCE</scope>
    <source>
        <strain evidence="6">CBS 121167</strain>
    </source>
</reference>
<dbReference type="PIRSF" id="PIRSF000137">
    <property type="entry name" value="Alcohol_oxidase"/>
    <property type="match status" value="1"/>
</dbReference>
<proteinExistence type="inferred from homology"/>
<evidence type="ECO:0000256" key="4">
    <source>
        <dbReference type="SAM" id="SignalP"/>
    </source>
</evidence>
<dbReference type="AlphaFoldDB" id="A0A6A6AWG1"/>
<dbReference type="PROSITE" id="PS00624">
    <property type="entry name" value="GMC_OXRED_2"/>
    <property type="match status" value="1"/>
</dbReference>
<dbReference type="EMBL" id="ML995567">
    <property type="protein sequence ID" value="KAF2135598.1"/>
    <property type="molecule type" value="Genomic_DNA"/>
</dbReference>
<dbReference type="PANTHER" id="PTHR11552:SF138">
    <property type="entry name" value="DEHYDROGENASE PKFF-RELATED"/>
    <property type="match status" value="1"/>
</dbReference>
<dbReference type="InterPro" id="IPR036188">
    <property type="entry name" value="FAD/NAD-bd_sf"/>
</dbReference>
<evidence type="ECO:0000313" key="6">
    <source>
        <dbReference type="EMBL" id="KAF2135598.1"/>
    </source>
</evidence>
<dbReference type="Pfam" id="PF00732">
    <property type="entry name" value="GMC_oxred_N"/>
    <property type="match status" value="1"/>
</dbReference>
<dbReference type="GO" id="GO:0050660">
    <property type="term" value="F:flavin adenine dinucleotide binding"/>
    <property type="evidence" value="ECO:0007669"/>
    <property type="project" value="InterPro"/>
</dbReference>
<keyword evidence="2" id="KW-0325">Glycoprotein</keyword>
<dbReference type="InterPro" id="IPR000172">
    <property type="entry name" value="GMC_OxRdtase_N"/>
</dbReference>